<gene>
    <name evidence="2" type="ORF">P153DRAFT_384067</name>
</gene>
<protein>
    <submittedName>
        <fullName evidence="2">Uncharacterized protein</fullName>
    </submittedName>
</protein>
<feature type="compositionally biased region" description="Basic and acidic residues" evidence="1">
    <location>
        <begin position="1"/>
        <end position="19"/>
    </location>
</feature>
<evidence type="ECO:0000256" key="1">
    <source>
        <dbReference type="SAM" id="MobiDB-lite"/>
    </source>
</evidence>
<keyword evidence="3" id="KW-1185">Reference proteome</keyword>
<reference evidence="2" key="1">
    <citation type="journal article" date="2020" name="Stud. Mycol.">
        <title>101 Dothideomycetes genomes: a test case for predicting lifestyles and emergence of pathogens.</title>
        <authorList>
            <person name="Haridas S."/>
            <person name="Albert R."/>
            <person name="Binder M."/>
            <person name="Bloem J."/>
            <person name="Labutti K."/>
            <person name="Salamov A."/>
            <person name="Andreopoulos B."/>
            <person name="Baker S."/>
            <person name="Barry K."/>
            <person name="Bills G."/>
            <person name="Bluhm B."/>
            <person name="Cannon C."/>
            <person name="Castanera R."/>
            <person name="Culley D."/>
            <person name="Daum C."/>
            <person name="Ezra D."/>
            <person name="Gonzalez J."/>
            <person name="Henrissat B."/>
            <person name="Kuo A."/>
            <person name="Liang C."/>
            <person name="Lipzen A."/>
            <person name="Lutzoni F."/>
            <person name="Magnuson J."/>
            <person name="Mondo S."/>
            <person name="Nolan M."/>
            <person name="Ohm R."/>
            <person name="Pangilinan J."/>
            <person name="Park H.-J."/>
            <person name="Ramirez L."/>
            <person name="Alfaro M."/>
            <person name="Sun H."/>
            <person name="Tritt A."/>
            <person name="Yoshinaga Y."/>
            <person name="Zwiers L.-H."/>
            <person name="Turgeon B."/>
            <person name="Goodwin S."/>
            <person name="Spatafora J."/>
            <person name="Crous P."/>
            <person name="Grigoriev I."/>
        </authorList>
    </citation>
    <scope>NUCLEOTIDE SEQUENCE</scope>
    <source>
        <strain evidence="2">CBS 119687</strain>
    </source>
</reference>
<dbReference type="RefSeq" id="XP_033525230.1">
    <property type="nucleotide sequence ID" value="XM_033670301.1"/>
</dbReference>
<feature type="region of interest" description="Disordered" evidence="1">
    <location>
        <begin position="101"/>
        <end position="120"/>
    </location>
</feature>
<dbReference type="Proteomes" id="UP000799771">
    <property type="component" value="Unassembled WGS sequence"/>
</dbReference>
<evidence type="ECO:0000313" key="3">
    <source>
        <dbReference type="Proteomes" id="UP000799771"/>
    </source>
</evidence>
<dbReference type="EMBL" id="ML977503">
    <property type="protein sequence ID" value="KAF2130843.1"/>
    <property type="molecule type" value="Genomic_DNA"/>
</dbReference>
<feature type="region of interest" description="Disordered" evidence="1">
    <location>
        <begin position="281"/>
        <end position="312"/>
    </location>
</feature>
<feature type="region of interest" description="Disordered" evidence="1">
    <location>
        <begin position="325"/>
        <end position="347"/>
    </location>
</feature>
<sequence>MTKQDHSPIIEPQDPEHEAISPTVETDAQQQTPVLTTDPPIVSNPGFETPNQLDAIVSEMVEHEEPNTAIGTTSLTDKQEDGSPMEGPNDRQPLLKLRPQSAPGLEQSTTSQKQVSLRQTRACEKRSKIISVSHHLETLKPQFGDAGDDEDLYKDEDAADKISSDTGQSMSGSTRISASPNDLPFPQAVEHGVDTVASAKSPTRLQLTKTIRRIYPHSHWPFRKHKVVITHTTNIDDLDDLDGLILPSRAAVFLWKRHTIMKTFESYQEWASEHRQRPINLAQDRWSEEEDTDFPRLHPKPPNPASWRYRRTAEGRDRFLRAYKFRRGLPGAPKDANGSPKQSSYFA</sequence>
<feature type="compositionally biased region" description="Polar residues" evidence="1">
    <location>
        <begin position="23"/>
        <end position="35"/>
    </location>
</feature>
<feature type="compositionally biased region" description="Polar residues" evidence="1">
    <location>
        <begin position="106"/>
        <end position="119"/>
    </location>
</feature>
<name>A0A6A6AHW5_9PLEO</name>
<dbReference type="GeneID" id="54410733"/>
<evidence type="ECO:0000313" key="2">
    <source>
        <dbReference type="EMBL" id="KAF2130843.1"/>
    </source>
</evidence>
<accession>A0A6A6AHW5</accession>
<organism evidence="2 3">
    <name type="scientific">Dothidotthia symphoricarpi CBS 119687</name>
    <dbReference type="NCBI Taxonomy" id="1392245"/>
    <lineage>
        <taxon>Eukaryota</taxon>
        <taxon>Fungi</taxon>
        <taxon>Dikarya</taxon>
        <taxon>Ascomycota</taxon>
        <taxon>Pezizomycotina</taxon>
        <taxon>Dothideomycetes</taxon>
        <taxon>Pleosporomycetidae</taxon>
        <taxon>Pleosporales</taxon>
        <taxon>Dothidotthiaceae</taxon>
        <taxon>Dothidotthia</taxon>
    </lineage>
</organism>
<dbReference type="AlphaFoldDB" id="A0A6A6AHW5"/>
<proteinExistence type="predicted"/>
<feature type="region of interest" description="Disordered" evidence="1">
    <location>
        <begin position="1"/>
        <end position="96"/>
    </location>
</feature>